<feature type="coiled-coil region" evidence="15">
    <location>
        <begin position="1711"/>
        <end position="1771"/>
    </location>
</feature>
<feature type="coiled-coil region" evidence="15">
    <location>
        <begin position="5635"/>
        <end position="5703"/>
    </location>
</feature>
<dbReference type="PROSITE" id="PS00019">
    <property type="entry name" value="ACTININ_1"/>
    <property type="match status" value="1"/>
</dbReference>
<comment type="similarity">
    <text evidence="4">Belongs to the nesprin family.</text>
</comment>
<dbReference type="CDD" id="cd21243">
    <property type="entry name" value="CH_SYNE1_rpt2"/>
    <property type="match status" value="1"/>
</dbReference>
<dbReference type="PANTHER" id="PTHR14514">
    <property type="entry name" value="PKA ANCHORING PROTEIN"/>
    <property type="match status" value="1"/>
</dbReference>
<dbReference type="GO" id="GO:0031965">
    <property type="term" value="C:nuclear membrane"/>
    <property type="evidence" value="ECO:0007669"/>
    <property type="project" value="UniProtKB-SubCell"/>
</dbReference>
<evidence type="ECO:0000256" key="5">
    <source>
        <dbReference type="ARBA" id="ARBA00022490"/>
    </source>
</evidence>
<dbReference type="InterPro" id="IPR001589">
    <property type="entry name" value="Actinin_actin-bd_CS"/>
</dbReference>
<feature type="coiled-coil region" evidence="15">
    <location>
        <begin position="1285"/>
        <end position="1353"/>
    </location>
</feature>
<dbReference type="PROSITE" id="PS00020">
    <property type="entry name" value="ACTININ_2"/>
    <property type="match status" value="1"/>
</dbReference>
<dbReference type="Pfam" id="PF25803">
    <property type="entry name" value="Spectrin_SYNE1_2"/>
    <property type="match status" value="1"/>
</dbReference>
<dbReference type="InterPro" id="IPR002017">
    <property type="entry name" value="Spectrin_repeat"/>
</dbReference>
<feature type="coiled-coil region" evidence="15">
    <location>
        <begin position="4865"/>
        <end position="4892"/>
    </location>
</feature>
<keyword evidence="8" id="KW-0677">Repeat</keyword>
<feature type="coiled-coil region" evidence="15">
    <location>
        <begin position="5159"/>
        <end position="5186"/>
    </location>
</feature>
<comment type="subcellular location">
    <subcellularLocation>
        <location evidence="3">Cytoplasm</location>
        <location evidence="3">Cytoskeleton</location>
    </subcellularLocation>
    <subcellularLocation>
        <location evidence="2">Cytoplasm</location>
        <location evidence="2">Myofibril</location>
        <location evidence="2">Sarcomere</location>
    </subcellularLocation>
    <subcellularLocation>
        <location evidence="1">Nucleus membrane</location>
    </subcellularLocation>
</comment>
<dbReference type="FunFam" id="1.20.58.60:FF:000137">
    <property type="entry name" value="nesprin-1 isoform X2"/>
    <property type="match status" value="1"/>
</dbReference>
<reference evidence="18 19" key="1">
    <citation type="submission" date="2024-04" db="EMBL/GenBank/DDBJ databases">
        <authorList>
            <person name="Waldvogel A.-M."/>
            <person name="Schoenle A."/>
        </authorList>
    </citation>
    <scope>NUCLEOTIDE SEQUENCE [LARGE SCALE GENOMIC DNA]</scope>
</reference>
<feature type="coiled-coil region" evidence="15">
    <location>
        <begin position="3588"/>
        <end position="3622"/>
    </location>
</feature>
<evidence type="ECO:0000256" key="11">
    <source>
        <dbReference type="ARBA" id="ARBA00023136"/>
    </source>
</evidence>
<dbReference type="InterPro" id="IPR057057">
    <property type="entry name" value="Spectrin_SYNE1"/>
</dbReference>
<dbReference type="FunFam" id="1.10.418.10:FF:000033">
    <property type="entry name" value="nesprin-1 isoform X1"/>
    <property type="match status" value="1"/>
</dbReference>
<evidence type="ECO:0000256" key="15">
    <source>
        <dbReference type="SAM" id="Coils"/>
    </source>
</evidence>
<proteinExistence type="inferred from homology"/>
<dbReference type="FunFam" id="1.20.58.60:FF:000139">
    <property type="entry name" value="nesprin-1 isoform X1"/>
    <property type="match status" value="1"/>
</dbReference>
<dbReference type="InterPro" id="IPR036872">
    <property type="entry name" value="CH_dom_sf"/>
</dbReference>
<keyword evidence="7" id="KW-0812">Transmembrane</keyword>
<dbReference type="FunFam" id="1.20.58.60:FF:000112">
    <property type="entry name" value="nesprin-1 isoform X4"/>
    <property type="match status" value="1"/>
</dbReference>
<dbReference type="SUPFAM" id="SSF47576">
    <property type="entry name" value="Calponin-homology domain, CH-domain"/>
    <property type="match status" value="1"/>
</dbReference>
<dbReference type="EMBL" id="OZ035834">
    <property type="protein sequence ID" value="CAL1574533.1"/>
    <property type="molecule type" value="Genomic_DNA"/>
</dbReference>
<feature type="coiled-coil region" evidence="15">
    <location>
        <begin position="7143"/>
        <end position="7173"/>
    </location>
</feature>
<feature type="coiled-coil region" evidence="15">
    <location>
        <begin position="6499"/>
        <end position="6533"/>
    </location>
</feature>
<dbReference type="GO" id="GO:0030017">
    <property type="term" value="C:sarcomere"/>
    <property type="evidence" value="ECO:0007669"/>
    <property type="project" value="UniProtKB-SubCell"/>
</dbReference>
<feature type="compositionally biased region" description="Low complexity" evidence="16">
    <location>
        <begin position="5882"/>
        <end position="5894"/>
    </location>
</feature>
<sequence length="7912" mass="907716">MAHLKDVQRKTSLNLVTGFFQYLRDEQEAVQKRTFTKWINSHLAKHKPPLEVNDLFEDIKDGVKLLALLEVLSGQRLPCEQGRQLKRIHWVSNIGTALSFLEGRKIKLVNIHATDIADGRPSIVLGLIWTVILYFQIEELTSNLAALQALSNSSSSVESVPGSDSGSPPMKRKVINKYPGNAKKALLRWVQTTAAKYHGIEVKDFGPSWRNGVAFESLVHAIRPDLVDMELVRRRGNRENLEEAFALAENELGIPRLLDPEDVDVDKPDEKSIMTYVAQFLKHYPNPQSETDGHQDQLLLGSIPTFALSVPVLQFAPHDIEQMLEREERKMLRELKVFLNQLEKDVLRAQGAEGNLTDKYQAFKSFRVQYEMKKKQTEPLLQPVSRDGKLSVDQALVKQAWDRVSARLLEWHIHLDKSLPGPLGVIGSWLHRAEMALRDDIPILHAHEETANVIHRRLEQHTEILKSLEPHRQTFQQIHRDRSVNGVPVPPEQLQDMAERFNFVSTSCHSHLIKMEFWEMKYRLMSFIFLAESKLKTWIIKYGRRDSVELLLQNYLTFIENFRFFDQYDIIFSALKQSAEVYVRSDNSRYKTCNRVDEAEGVSKFLNETTAQWKHLALEVRSVRSMLEEVISNWDKYSSTVASLQAWLEDAELMLNQSEATKRDFFRNLSHWIQQHMDMNDSGNFLIETCDELVSRDLKQQLLLLNGRWRELFVKVKQYARADEVDKLRQDYHDGINTLKIFMDGTDEKMTAPVQVSFLNVRAFVQDVEEIKHKVPAMEAACKAACRTAQILTKDTPQEEVSRMNSLMASIKEQLSKVRERCLPLLKESQSLLPLLEEMEKNISGFYQALEKASHITGTADPEGPGDFKQRCQELATFTHSCKKCLTVIEKNHQSIQKIMNTSKTLQYMDMGLLQKRVVDLQSASQTMINESNEWRRHMEANSSLMKRFEESRIELEKVLKAAQSCITERGHCEELLRKHTEFFAQMDQRILNSFLKACDDLTDILPEQEQQSLQDTVRKLHKRWKDIQTDSPFHLLRLKVEAERAKLSACLQDCQTEVTRQNRHLANVGSERLIKEHRAFFRDKGPLSICEKRLQVMEDLCLKLPEDDSVHSIMETARKDFAEVREEIDSTYLKLLQHQDKWKDYNERYAELSCWLISKESQLRLLRTRANDPRKYSQVKASIMELRSDAELQESNLSWLKARMAVLLEVCADADGQRQASALSKLSTDFKSLLVSLIEADKMILAVGDCVQFREEVQTTLEDLVQGQKESQTEVTKILDSPNVRDAQQLLLVYQQLLKRLKLKRRDVQQLMTRGQQLQAEEGVGDSLQQDLQGLENTLSKMEHNVDSQDQSLEVTLAAWQEFESQEQAALEFVAKARSSMERDLSFSSPECLAVELDQAKVLLKQCEAEVLHMNTLAKRATEIQLGPKNKNLLTQQARSLREEVDAIESGLKKDVKTLEDMKHQWQKFIAGYEGFSLWISANEKQLELVKTSSRPLEEQMKTVKAVSAEVQDHSEVLSQLEAEAQALGQFVSSGEAARVRARLTQVRRNWEELKESVQQLEAQLEESSSQKQKFTVGLEEVQTSLGDFHTTLKDPIKSCTSSSDTYQTLQSHMDVCQNLERLRGPLLALTAGARRLSDRAEAEKTAVRVNSQFEQHLQEAKDKQNALEGLLSHWQRYEKQRSVFMSCLDRCEAPSKAESQYLSADKAKLHTELQELQSLQSELLSLEHSYLDLVSLGTLLCPFAPEEKVTQLKEEHNTLQKRLETQKAVIPQRIKDLHSHLSLVDQFDQALLKFSQWSDSMLSNLHSSSQVNINNLHAAASVVKETQAALEKQSAVRQSLEQQAGKLCQFCEPGDTEVLQTRAESCLQPYTEATQLADLQVECIDRLEAFLQTHSVAAGVLHGLRQTVENAGSWDRGRVEELQQELATIVPDINQLETLAVNLDSSLCKSHLHISAEKGTRKSCRMLADALSAELDTVRNMLGSKQNEAEALGALWTSFRQRKEQLLKRVEDIEEKADQQSFKEPTLHAVQQRLRFFNQLEDELQSHQHEEQWLRDKGNQLAQRDAELGGEVLREISLLETTWDDTKKLITERQEQCNVLVELMREYQALKTSISGIIEGAESVVDIYPVLKDYEESKKMLSKHETVKVDMASKQHELDQFSNKGKLIIVDLKRIPDCETQGMKKEAETIVDHWLDVSEKIDDNVEHLNQSLMVWEDVRRISEDIENWTNHCVSELNQSLSNLNDSHRFSARLSALQIEITEKEEKLATFQSKISELKKSIQSQETPARIQTLENDLQKKIAAVQKLFEQAKGNLIDFSSQRKQLEDYISQMSAWLTSMEEALVSSPTGSDPEDICRVKEIQKELQNQQGSIDATRESLNTLCRKYPSEELASLGSALTDLIKTYESVNQLSARTLMSLQSCLQHQFNDMAQEFHRWLSEQREIVKECSDRSGDTYIVDRKLQKIKGAMERVEEGEVRLTDVCEEGEKLLLHLPKASAGQVQQHLSSIQQDWDGFVDQCRQNQQILDDTAALMKGFEGRLKKLRLWLELMEKRMATDFIDTKQRSPEKVVLEQVEEYQQEVLKERDSFERLCQEAQALNEGGRGDGSETRVAAQLQSQHQALLRRGKDLLRSCQLTLQEQQAFEDTLQATWTWLSLVQERLASLNSTVGNKETLEKRLGLVQDILLMKGEGEVKLNMTVGKGEQVLKHNRMEGQEAICSQLQSLKDAWANMLMTSMSCHSRLEWTVTQWTSFLDNRSQLQQWMESVEQELGLTLPQQPGLKEKCSLLEQLRTLQADVDAHAAVLSRLTEKAVEMHEKTADSTFGPESRAELSAHFADISAVVKGKVQTMQNIVSEHEQYLDAVRDFNDWLISAKEELQRWSDLSGDSLSIKRKLSKVQELLDSKQRGRERLNRVQRCGAVARDHTGSGGYESMEREEAALLTSWDQWERGALQTRASLETTLSQMVSSEQEFSSLSAQLDHDLHHFSRLLHQRSLHLSQAEAKTDGDEAVKGWEMAKDTLDELVKTEPWSDSLKTQLNDLCRFSKDMGTQSDRVSTLIKEYNSLSLKASRECQTKEKLLDQGFRSSFREFQQWLVNTKINTAKCFDAPQNLSEASSSLQKIQEFLNDREQGQSKLNNVVMNGERVCSVAPKDKVEAVRVKMTTAREDWKSLLTNLHNRETNLQNLASHMKDFEASAEPLQDCLNATEMAVQESSTRLHDLTAKKLELHKLQSVLEDLASQEVQLCRLREKAQLLWDEHAAGKGFVYRVSQLSAQYLALTNLTKEKASRIERIVNEHQLFSQGLKELQNWVADTSHMLQTYCAPTVDKSVLDSRMIKLEALLTARQEKEIQIKMLITRGESVQRNTSSDGVPAVQKQLQELKDSWDALLSASIQCKSQLEGSLSQWTSYQEDVRQFVTWMERVEESLDPADKHCPEMRDKTANLRKTKLLYEEVLSHNALLETITAKSLSISENYVTQLELQDLQERYNSIKDNTMKAVGKAEELVKAHEEYQRGLQAFEEWLEQEQEKLGCYMQLEGDVDMLEDTLQKLQELQLHCTEGQALLNTLSISREQVVSWGLPQIEDRALETLQQEWRLYQARLAETRSQLNSALAKLRQMEQKFQCLDSWLKGMETKAQLRLHRRSDRTTKDAQLQLIKSWQEEVLVYQEEMEGLSILAQQVLDETHISSRISSRATQITARYHALLLHLLETIKQLQEEVSCIEEAQNIVTTFSDWLSTAQNNFSTVAISVDVVDRFAMDRKMKKLESFQTDIEQGHTLLKTMREKTERAMTFLEEPEAEQLKEEVDAHLSQLEFLVSALRAEHSSLEKCLSLSKDFMDKYKTQAQWVLETKNLLAANVEPKAELYQKKAQLAKYKTIQQTVQSHEPAVKSVLEKGENLLELVHDPIIRENMKKLQTNFQDLSLASKIHVQNLVDWVKEHEDYNSELQEVEKWLLQMSSRLVTSDSMQTSSMEMATQQLARHKAIMDEISSFEDRLNSLKQKGEDLVASCSGQVQAKVSQQIQAHQHGTRDSYSAICSTAQRVYHSLDRELQKHVSHQDTLEQCQTWLCTVQKELNDQGPSGLQEALKQVKHYRALQEQASTYLDLVCSVCDLSDDVVRVTAAEVQQVKLTIEERMSSAQELSEGWRQVRDQKQDLTALFQDMEQQLLCLSRRPAELEIKIAQNMLSQAKDCSQLLQSKKSTLTGMSETVSRLTGGQGSQEISDLDRLSDMWLELCHQANRLQIQREDDLQRAQEYHTCISAVEALFEQVSREWDNLARTDAESSSQHLDALRQLAIILEEQKGALEDLKEQKQKVIQHLNLDDKELVKEQISHFEQRWMQMQNLIEKKVQDSMVTLEDMSQVEARLREARDWAEEQQPALSEAMKMSPPPELAQSFLFDHLSICSELEAKQLLLDQAMTDADRVLARLGLSERQNLQQLISDTQNVVESLSVKMVQRRKHLSKAFTERTQFLMAVNQSISWVQQNEKKAQAEECIALLPEDLAKQVRTCRNIQSSLKAYQSELTSLWSQGRDLMRNASEEEKNEILSKLQELQNTFDRTLHRCGQKLQELEKVLVSRKYFKTDLEKICQWLKQADIVTFPEINLMVGDAELDAQLFKYEQIIEQAIEYENLLLIVQRAGQEILPTLNEVDHCFLDEKLNTLPQQYNSILTLAKEKHEKIQQAIFTRNEYASFIDVTHKALKELEEQYNHLGTQPVGLQTEEVVNLQSDYKAIQADLSSLGLAVSELNQKKEGFRSTGQPWRSEEMTLLVSLYNSLKRLVEQKVEHLDETLESFEDHKAMALQVDSELRATKEQLVRVNSETQSAEERLQNYHALAGSLHNADSHLSRLMEQMDTLAPRVDQATQDASKEQIVSWQEELRSLQSAVGELIEECENRFVQSKDFETEMTRTLDWLQKVRDDLSSAVIVDMRVEKVQEEIRKQQIMQEEVQSRLRIVAALSSREKQKYISANELVPFHLDTSLEEMAKLQADVQKAMSSKLISLEEALGLCQKYHFRMQSACEWLEDAVSFLQQASLGVDVENYEECLRQQEDIMATEQEFLIHLDELQDVFPQLQALVNPTAKEQLGVSVDSAKQRGAEVRDQLQCHQDVLQSCVSQWKSYQESRQTVIELMNDAEKKLTEFCTAKAATSQEAEDKLCSHRSLVSLVNGFQEKLSELEEQASQLELVGSDASKATISRSMTTVWQRWTRLRSVARGQERILEDTAHEWWTFREKMAKVKAVTDELQSRVPDSSVEKASKATLQSLLDQNDLLSQDLERELSSLMLLRQYALSLLHDMEVPSPTSEQDELPSLREIRAVQEQMESLLTQSRTKRAQAAQELRDREEVEKELSVVKTWIQETRELLLNPTLDIDALLQELEIVHGDVISYRQSVDKLAEQQQSKYLDLYTILPSEISMQLAEVSLALGAIEDQVLSKEREIQKTREIKEHFSSRIHDISVKLKAASTKFKEKSPDVDHAKEEVKSLVEDLDVSGRALAELEAGIQDFSRRNPFLAKQLSDAISKLSEMHHHTSRLADCRNNWLKKAVCYLDEYNEMLDFIVRWSERARGLARANIIWTSSVHLQEQIRMYQSVLRESRELHGDLESMSEKVDLLSEVLQVESMVQQVCSLSRLSEELQQNINTRLQSLEDAHKSMEALEYEVKALHVALEQVQATLTSPELSRQSLKEQLAQRQRLLADMEGFKQQVQAVQLCQSALRVPEEVMPNLAICRTALRLQQEASQLQHVAIQQCNILQEAVVQYEQYEQEMRDLQRLIEEAHRTIQDRPIPSSNIQELQAQILHHEELAQRIKGYQEQIASLNSKCKMLAVKAKHATMLLSVTDVEELPEELDGDKKKLSVQTVTMTAGRCHTLLSPVTEESGEEATSEISSSSLCRSPSPLTESEPTVSKMGRGALIKAPVQELYDPTFDSVAHLDDLQRSWESLKNVISEKQRSLYEALEKQQHYQTSLQSVSSKMETLENKLSEPLETDISPDSHRRDHQDIIREIQTVQDEIDKLQLNFSEDLVSNSVDSEMADQLAMQSSLSVLAERMTTIHMKVSGKQQQLEECVSDRLEGQRQEQALQQCLSEAEVLELWLNTTLQELSPSDENETVLCDCQNMLLEIEEKVQALSELSMHSDNLLLEGRAETKEEAERLTRKLSTVKSGLLELQKMLQLKHNSTQGSLQEQEDSSSDSSLSQSPSVQDWMAQARTTRSQQHQYTLQRQRELEEQLAEQKKLLQSVASRGEEILIRQSSPSNTLMSEPFAPENLAQKEAEVSREQMRQRWESLKLELKTKLQLLQKSLEQDQKQPLYGHSRVTASGPLFKGQSQADKSSLKSLYDSFRQTIEDIAAGPGDGKAQLAQMEQQLFTAVASTSSWLDGVENNVFSGSVLMSENAETQLQKQEILESDVMHVTEDVKLSRSLLGGSCSLRQEDRHLLEDNLDCLKERLGTLGSALGQRCGHMRTRAQELTAFQSQLQLFQTVFIETKCQILQALAEAIDKPVPKQLEVIANAEENLRALEQRITELKARGVSLQTDQLSTNKLIKLQDSYEELVMTVGCRRSGLNQNMALKEQFDRALQDLADLVDTAKDKMAADHRIIASSLEEVQNHLYKHKEFFQGLETHMILTETYFRKISSLIPPKESGALEETLSQAQDVLKKAHSKGVELERIHETWGRLALDYHLLNQHLEAVEGSMPRVGLVEETEEKLLERISLYQGLKGRLTEHQHRLHQVLDEGKHLLQLVCCVGLENQLALLGEHWINNTTKVNKELQRLEATLRHWSRYQQECAELSQWLQSALERLEFWNTQAVLVPQELETVRDHLTAFLEFSKEVESKSSLKSSVVSEGNQLLRLKKVDTVVLRSDLGRVDQQWTELLTRIPVVQEKLHQIQMEKLASRHAISELFNWISLMENVIAEDEENLKSAVGSTVIQDYLQKYKGFRVDLTCKQLTVDFVNQSVLQLSGQEAEVKRSDKTDFAERLGAMNRRWQILQAGINERIQFLESLLVMWLEYESSVQALKSWMSTQEERLKRKQRIEDITSVQNALRDCQEMDDVLKEKEKELERVEEQGCALVQNKTDEACAIVMETLQGVNHTWANLDHLSGQLKISLKSVLDQWTLYKKASEEINGFLIEGRYSVSRFRLLTGSLEAVQSQVQNLQDLQEELEKQEGSLRKFGAITHQLLKECHPSVSDSLHSALKDINARWTGLLEEIAERLKSSKALLQLWQRYKELYDQSCCSVQLQEEKTERLLKTSRRKDMADEAVSDWIHQCTEVLRSQAPGQASLQVLHELGEQLKQQVDISAASAIQSDHLSLCQRLSALEHALTRQLSSLQTGVHDYETFNDQLDSLGNWITEAEDVLKIQDPNGSTDLTAIQERMEELKKLMLKFSCIAPELERLNELGYRLPLNDSEIKRMQNLNRSWSTASAQTTERFSKLQSFLLQQQTFLEKCETWMEFLVQTEDNLAVEISGNFLSLMEQQKAHELFQAEMFSRQQILHSIISDGQRMLEQGQVDDRDEFNLKLALLSNQWQGVVRRAQQRRGIIDGLIRQWQRYREMVEKLRKWLVEVSHPTEALQSGATIPLQQARCMLDAVQLKEKVLQRQQGSYILTVEAARQLLLSADGPAEAALQAELTEIQETWKQSSLSLEAQRKELATLLKDWERCEKGICSSLEKLRAFKRQLSQPLPDHHEDLQSEQLRCKDLENTFDGWTGDLAHLAVLRESLSCFISPEDLCVLQERVELLHRQWDEMCHQLSLRRQQLCEKLNEWSVFNEKYKELCEWLTNMESKVSQNGDISIEEMIDKLRKDYQEEITLVEQNKSNLHELGERLSRASHQSKASEIQQKMGKVSERWQHLLDLIGARGKKLKETLVAVQQLDKNMSSLRFWLVHIETELSKPIAYDSCDYQEIQTKLEQQQVI</sequence>
<dbReference type="Proteomes" id="UP001497482">
    <property type="component" value="Chromosome 12"/>
</dbReference>
<dbReference type="PROSITE" id="PS50021">
    <property type="entry name" value="CH"/>
    <property type="match status" value="2"/>
</dbReference>
<dbReference type="SUPFAM" id="SSF46966">
    <property type="entry name" value="Spectrin repeat"/>
    <property type="match status" value="40"/>
</dbReference>
<keyword evidence="5" id="KW-0963">Cytoplasm</keyword>
<dbReference type="InterPro" id="IPR047291">
    <property type="entry name" value="CH_SYNE1_rpt2"/>
</dbReference>
<feature type="region of interest" description="Disordered" evidence="16">
    <location>
        <begin position="6173"/>
        <end position="6210"/>
    </location>
</feature>
<dbReference type="Pfam" id="PF00307">
    <property type="entry name" value="CH"/>
    <property type="match status" value="2"/>
</dbReference>
<dbReference type="InterPro" id="IPR018159">
    <property type="entry name" value="Spectrin/alpha-actinin"/>
</dbReference>
<name>A0AAV2JCL4_KNICA</name>
<feature type="coiled-coil region" evidence="15">
    <location>
        <begin position="1505"/>
        <end position="1572"/>
    </location>
</feature>
<evidence type="ECO:0000256" key="2">
    <source>
        <dbReference type="ARBA" id="ARBA00004204"/>
    </source>
</evidence>
<evidence type="ECO:0000256" key="14">
    <source>
        <dbReference type="ARBA" id="ARBA00023242"/>
    </source>
</evidence>
<feature type="coiled-coil region" evidence="15">
    <location>
        <begin position="1970"/>
        <end position="2059"/>
    </location>
</feature>
<dbReference type="Pfam" id="PF00435">
    <property type="entry name" value="Spectrin"/>
    <property type="match status" value="8"/>
</dbReference>
<evidence type="ECO:0000313" key="18">
    <source>
        <dbReference type="EMBL" id="CAL1574533.1"/>
    </source>
</evidence>
<dbReference type="CDD" id="cd21241">
    <property type="entry name" value="CH_SYNE1_rpt1"/>
    <property type="match status" value="1"/>
</dbReference>
<gene>
    <name evidence="18" type="ORF">KC01_LOCUS6250</name>
</gene>
<evidence type="ECO:0000256" key="6">
    <source>
        <dbReference type="ARBA" id="ARBA00022553"/>
    </source>
</evidence>
<evidence type="ECO:0000256" key="4">
    <source>
        <dbReference type="ARBA" id="ARBA00008619"/>
    </source>
</evidence>
<evidence type="ECO:0000256" key="8">
    <source>
        <dbReference type="ARBA" id="ARBA00022737"/>
    </source>
</evidence>
<dbReference type="FunFam" id="1.20.58.60:FF:000190">
    <property type="entry name" value="Nesprin-1 isoform 1"/>
    <property type="match status" value="1"/>
</dbReference>
<dbReference type="CDD" id="cd00176">
    <property type="entry name" value="SPEC"/>
    <property type="match status" value="9"/>
</dbReference>
<feature type="coiled-coil region" evidence="15">
    <location>
        <begin position="7037"/>
        <end position="7064"/>
    </location>
</feature>
<evidence type="ECO:0000256" key="9">
    <source>
        <dbReference type="ARBA" id="ARBA00022989"/>
    </source>
</evidence>
<feature type="domain" description="Calponin-homology (CH)" evidence="17">
    <location>
        <begin position="29"/>
        <end position="136"/>
    </location>
</feature>
<dbReference type="Gene3D" id="1.20.58.60">
    <property type="match status" value="29"/>
</dbReference>
<feature type="region of interest" description="Disordered" evidence="16">
    <location>
        <begin position="5873"/>
        <end position="5903"/>
    </location>
</feature>
<evidence type="ECO:0000256" key="1">
    <source>
        <dbReference type="ARBA" id="ARBA00004126"/>
    </source>
</evidence>
<keyword evidence="11" id="KW-0472">Membrane</keyword>
<dbReference type="GO" id="GO:0005856">
    <property type="term" value="C:cytoskeleton"/>
    <property type="evidence" value="ECO:0007669"/>
    <property type="project" value="UniProtKB-SubCell"/>
</dbReference>
<dbReference type="Gene3D" id="1.10.418.10">
    <property type="entry name" value="Calponin-like domain"/>
    <property type="match status" value="2"/>
</dbReference>
<dbReference type="SMART" id="SM00150">
    <property type="entry name" value="SPEC"/>
    <property type="match status" value="41"/>
</dbReference>
<evidence type="ECO:0000313" key="19">
    <source>
        <dbReference type="Proteomes" id="UP001497482"/>
    </source>
</evidence>
<accession>A0AAV2JCL4</accession>
<dbReference type="SMART" id="SM00033">
    <property type="entry name" value="CH"/>
    <property type="match status" value="2"/>
</dbReference>
<keyword evidence="6" id="KW-0597">Phosphoprotein</keyword>
<keyword evidence="9" id="KW-1133">Transmembrane helix</keyword>
<feature type="coiled-coil region" evidence="15">
    <location>
        <begin position="5751"/>
        <end position="5819"/>
    </location>
</feature>
<keyword evidence="13" id="KW-0206">Cytoskeleton</keyword>
<feature type="coiled-coil region" evidence="15">
    <location>
        <begin position="2255"/>
        <end position="2316"/>
    </location>
</feature>
<evidence type="ECO:0000256" key="13">
    <source>
        <dbReference type="ARBA" id="ARBA00023212"/>
    </source>
</evidence>
<feature type="coiled-coil region" evidence="15">
    <location>
        <begin position="4289"/>
        <end position="4319"/>
    </location>
</feature>
<dbReference type="InterPro" id="IPR057932">
    <property type="entry name" value="Spectrin_SYNE1_3"/>
</dbReference>
<keyword evidence="10 15" id="KW-0175">Coiled coil</keyword>
<dbReference type="FunFam" id="1.20.58.60:FF:000233">
    <property type="entry name" value="nesprin-1 isoform X9"/>
    <property type="match status" value="1"/>
</dbReference>
<evidence type="ECO:0000256" key="12">
    <source>
        <dbReference type="ARBA" id="ARBA00023203"/>
    </source>
</evidence>
<dbReference type="Pfam" id="PF25034">
    <property type="entry name" value="Spectrin_SYNE1"/>
    <property type="match status" value="1"/>
</dbReference>
<dbReference type="FunFam" id="1.10.418.10:FF:000037">
    <property type="entry name" value="nesprin-1 isoform X1"/>
    <property type="match status" value="1"/>
</dbReference>
<feature type="domain" description="Calponin-homology (CH)" evidence="17">
    <location>
        <begin position="180"/>
        <end position="285"/>
    </location>
</feature>
<dbReference type="InterPro" id="IPR001715">
    <property type="entry name" value="CH_dom"/>
</dbReference>
<keyword evidence="14" id="KW-0539">Nucleus</keyword>
<dbReference type="GO" id="GO:0003779">
    <property type="term" value="F:actin binding"/>
    <property type="evidence" value="ECO:0007669"/>
    <property type="project" value="UniProtKB-KW"/>
</dbReference>
<organism evidence="18 19">
    <name type="scientific">Knipowitschia caucasica</name>
    <name type="common">Caucasian dwarf goby</name>
    <name type="synonym">Pomatoschistus caucasicus</name>
    <dbReference type="NCBI Taxonomy" id="637954"/>
    <lineage>
        <taxon>Eukaryota</taxon>
        <taxon>Metazoa</taxon>
        <taxon>Chordata</taxon>
        <taxon>Craniata</taxon>
        <taxon>Vertebrata</taxon>
        <taxon>Euteleostomi</taxon>
        <taxon>Actinopterygii</taxon>
        <taxon>Neopterygii</taxon>
        <taxon>Teleostei</taxon>
        <taxon>Neoteleostei</taxon>
        <taxon>Acanthomorphata</taxon>
        <taxon>Gobiaria</taxon>
        <taxon>Gobiiformes</taxon>
        <taxon>Gobioidei</taxon>
        <taxon>Gobiidae</taxon>
        <taxon>Gobiinae</taxon>
        <taxon>Knipowitschia</taxon>
    </lineage>
</organism>
<dbReference type="InterPro" id="IPR047290">
    <property type="entry name" value="CH_SYNE1_rpt1"/>
</dbReference>
<keyword evidence="19" id="KW-1185">Reference proteome</keyword>
<evidence type="ECO:0000256" key="3">
    <source>
        <dbReference type="ARBA" id="ARBA00004245"/>
    </source>
</evidence>
<dbReference type="PANTHER" id="PTHR14514:SF3">
    <property type="entry name" value="NESPRIN-1"/>
    <property type="match status" value="1"/>
</dbReference>
<evidence type="ECO:0000259" key="17">
    <source>
        <dbReference type="PROSITE" id="PS50021"/>
    </source>
</evidence>
<keyword evidence="12" id="KW-0009">Actin-binding</keyword>
<evidence type="ECO:0000256" key="10">
    <source>
        <dbReference type="ARBA" id="ARBA00023054"/>
    </source>
</evidence>
<evidence type="ECO:0000256" key="16">
    <source>
        <dbReference type="SAM" id="MobiDB-lite"/>
    </source>
</evidence>
<feature type="coiled-coil region" evidence="15">
    <location>
        <begin position="4777"/>
        <end position="4828"/>
    </location>
</feature>
<protein>
    <recommendedName>
        <fullName evidence="17">Calponin-homology (CH) domain-containing protein</fullName>
    </recommendedName>
</protein>
<dbReference type="FunFam" id="1.20.58.60:FF:000231">
    <property type="entry name" value="Spectrin repeat containing, nuclear envelope 1a"/>
    <property type="match status" value="1"/>
</dbReference>
<evidence type="ECO:0000256" key="7">
    <source>
        <dbReference type="ARBA" id="ARBA00022692"/>
    </source>
</evidence>